<dbReference type="RefSeq" id="WP_386369038.1">
    <property type="nucleotide sequence ID" value="NZ_JBHTEE010000002.1"/>
</dbReference>
<feature type="region of interest" description="Disordered" evidence="2">
    <location>
        <begin position="34"/>
        <end position="55"/>
    </location>
</feature>
<sequence length="599" mass="65406">MSGDIAGALAGLGQAKNTFPRLLGRFVSGRPMDGRPRSNATFMAPGTRATGPHGYRDEPTWWMSLPGWKRAAVRVGTAVPTAVQPVGLVMAPQVTLALDGALTLAGLSYASLKATEAVRTWQHTRDWLRPLHAVLGPVLGYGDRERPDSYIHLPFDFRTSDDMRIVVKLPARFEGTSDMKSRVLDIVKTKLALQDVDTSWQLSGAVPVLVIRHAPKPPAALTWRDAIPLMLAAKESAPLIGVGQRGAHIAVDLDSDSPHILLSISTGGGKSVFARAMAAQILARGGRVVICDIKRVSHRWARGLPGVTYARSPEEIHDALIMVADEGDRRFQMIDEDRDDEVAALPRVLLIMEEMNATTSKLVSYWASIRDKEDPKKSPAIEALGDILFMGRQARTHVLAIGQLMSARAMGGPEMRECFSTRVLARYSMNAWKMLVPEVWPAPRASRHPGRVQLVQAGQAYETQVIFGSEEDAKNFVLSHRPKLVTPSHEIINQGNEGDTVPSTRRQVSPTARPELTIVQGEKKDPIPVDPNAPIGLGKAARGGLISLSDTPEKTLQILRAARGRDPEFPLPVAEKGQEKLYIPSELIKWARNRPSATG</sequence>
<keyword evidence="5" id="KW-1185">Reference proteome</keyword>
<organism evidence="4 5">
    <name type="scientific">Streptosporangium amethystogenes subsp. fukuiense</name>
    <dbReference type="NCBI Taxonomy" id="698418"/>
    <lineage>
        <taxon>Bacteria</taxon>
        <taxon>Bacillati</taxon>
        <taxon>Actinomycetota</taxon>
        <taxon>Actinomycetes</taxon>
        <taxon>Streptosporangiales</taxon>
        <taxon>Streptosporangiaceae</taxon>
        <taxon>Streptosporangium</taxon>
    </lineage>
</organism>
<feature type="binding site" evidence="1">
    <location>
        <begin position="264"/>
        <end position="271"/>
    </location>
    <ligand>
        <name>ATP</name>
        <dbReference type="ChEBI" id="CHEBI:30616"/>
    </ligand>
</feature>
<evidence type="ECO:0000256" key="1">
    <source>
        <dbReference type="PROSITE-ProRule" id="PRU00289"/>
    </source>
</evidence>
<dbReference type="Proteomes" id="UP001596514">
    <property type="component" value="Unassembled WGS sequence"/>
</dbReference>
<dbReference type="EMBL" id="JBHTEE010000002">
    <property type="protein sequence ID" value="MFC7607223.1"/>
    <property type="molecule type" value="Genomic_DNA"/>
</dbReference>
<dbReference type="InterPro" id="IPR002543">
    <property type="entry name" value="FtsK_dom"/>
</dbReference>
<accession>A0ABW2TEU3</accession>
<protein>
    <recommendedName>
        <fullName evidence="3">FtsK domain-containing protein</fullName>
    </recommendedName>
</protein>
<evidence type="ECO:0000259" key="3">
    <source>
        <dbReference type="PROSITE" id="PS50901"/>
    </source>
</evidence>
<dbReference type="SUPFAM" id="SSF52540">
    <property type="entry name" value="P-loop containing nucleoside triphosphate hydrolases"/>
    <property type="match status" value="1"/>
</dbReference>
<comment type="caution">
    <text evidence="4">The sequence shown here is derived from an EMBL/GenBank/DDBJ whole genome shotgun (WGS) entry which is preliminary data.</text>
</comment>
<evidence type="ECO:0000313" key="5">
    <source>
        <dbReference type="Proteomes" id="UP001596514"/>
    </source>
</evidence>
<keyword evidence="1" id="KW-0547">Nucleotide-binding</keyword>
<feature type="domain" description="FtsK" evidence="3">
    <location>
        <begin position="246"/>
        <end position="434"/>
    </location>
</feature>
<proteinExistence type="predicted"/>
<dbReference type="PROSITE" id="PS50901">
    <property type="entry name" value="FTSK"/>
    <property type="match status" value="1"/>
</dbReference>
<keyword evidence="1" id="KW-0067">ATP-binding</keyword>
<gene>
    <name evidence="4" type="ORF">ACFQVD_44755</name>
</gene>
<name>A0ABW2TEU3_9ACTN</name>
<dbReference type="InterPro" id="IPR027417">
    <property type="entry name" value="P-loop_NTPase"/>
</dbReference>
<reference evidence="5" key="1">
    <citation type="journal article" date="2019" name="Int. J. Syst. Evol. Microbiol.">
        <title>The Global Catalogue of Microorganisms (GCM) 10K type strain sequencing project: providing services to taxonomists for standard genome sequencing and annotation.</title>
        <authorList>
            <consortium name="The Broad Institute Genomics Platform"/>
            <consortium name="The Broad Institute Genome Sequencing Center for Infectious Disease"/>
            <person name="Wu L."/>
            <person name="Ma J."/>
        </authorList>
    </citation>
    <scope>NUCLEOTIDE SEQUENCE [LARGE SCALE GENOMIC DNA]</scope>
    <source>
        <strain evidence="5">JCM 10083</strain>
    </source>
</reference>
<evidence type="ECO:0000256" key="2">
    <source>
        <dbReference type="SAM" id="MobiDB-lite"/>
    </source>
</evidence>
<dbReference type="Gene3D" id="3.40.50.300">
    <property type="entry name" value="P-loop containing nucleotide triphosphate hydrolases"/>
    <property type="match status" value="1"/>
</dbReference>
<evidence type="ECO:0000313" key="4">
    <source>
        <dbReference type="EMBL" id="MFC7607223.1"/>
    </source>
</evidence>